<dbReference type="AlphaFoldDB" id="X1GIQ3"/>
<dbReference type="SMART" id="SM00710">
    <property type="entry name" value="PbH1"/>
    <property type="match status" value="6"/>
</dbReference>
<protein>
    <recommendedName>
        <fullName evidence="2">Periplasmic copper-binding protein NosD beta helix domain-containing protein</fullName>
    </recommendedName>
</protein>
<dbReference type="InterPro" id="IPR006626">
    <property type="entry name" value="PbH1"/>
</dbReference>
<dbReference type="InterPro" id="IPR011050">
    <property type="entry name" value="Pectin_lyase_fold/virulence"/>
</dbReference>
<proteinExistence type="predicted"/>
<keyword evidence="1" id="KW-1133">Transmembrane helix</keyword>
<dbReference type="InterPro" id="IPR012334">
    <property type="entry name" value="Pectin_lyas_fold"/>
</dbReference>
<name>X1GIQ3_9ZZZZ</name>
<feature type="non-terminal residue" evidence="3">
    <location>
        <position position="1"/>
    </location>
</feature>
<dbReference type="InterPro" id="IPR022441">
    <property type="entry name" value="Para_beta_helix_rpt-2"/>
</dbReference>
<gene>
    <name evidence="3" type="ORF">S03H2_16537</name>
</gene>
<reference evidence="3" key="1">
    <citation type="journal article" date="2014" name="Front. Microbiol.">
        <title>High frequency of phylogenetically diverse reductive dehalogenase-homologous genes in deep subseafloor sedimentary metagenomes.</title>
        <authorList>
            <person name="Kawai M."/>
            <person name="Futagami T."/>
            <person name="Toyoda A."/>
            <person name="Takaki Y."/>
            <person name="Nishi S."/>
            <person name="Hori S."/>
            <person name="Arai W."/>
            <person name="Tsubouchi T."/>
            <person name="Morono Y."/>
            <person name="Uchiyama I."/>
            <person name="Ito T."/>
            <person name="Fujiyama A."/>
            <person name="Inagaki F."/>
            <person name="Takami H."/>
        </authorList>
    </citation>
    <scope>NUCLEOTIDE SEQUENCE</scope>
    <source>
        <strain evidence="3">Expedition CK06-06</strain>
    </source>
</reference>
<keyword evidence="1" id="KW-0472">Membrane</keyword>
<evidence type="ECO:0000256" key="1">
    <source>
        <dbReference type="SAM" id="Phobius"/>
    </source>
</evidence>
<evidence type="ECO:0000259" key="2">
    <source>
        <dbReference type="Pfam" id="PF05048"/>
    </source>
</evidence>
<organism evidence="3">
    <name type="scientific">marine sediment metagenome</name>
    <dbReference type="NCBI Taxonomy" id="412755"/>
    <lineage>
        <taxon>unclassified sequences</taxon>
        <taxon>metagenomes</taxon>
        <taxon>ecological metagenomes</taxon>
    </lineage>
</organism>
<dbReference type="EMBL" id="BARU01008454">
    <property type="protein sequence ID" value="GAH41464.1"/>
    <property type="molecule type" value="Genomic_DNA"/>
</dbReference>
<feature type="domain" description="Periplasmic copper-binding protein NosD beta helix" evidence="2">
    <location>
        <begin position="57"/>
        <end position="214"/>
    </location>
</feature>
<comment type="caution">
    <text evidence="3">The sequence shown here is derived from an EMBL/GenBank/DDBJ whole genome shotgun (WGS) entry which is preliminary data.</text>
</comment>
<dbReference type="Gene3D" id="2.160.20.10">
    <property type="entry name" value="Single-stranded right-handed beta-helix, Pectin lyase-like"/>
    <property type="match status" value="2"/>
</dbReference>
<dbReference type="SUPFAM" id="SSF51126">
    <property type="entry name" value="Pectin lyase-like"/>
    <property type="match status" value="1"/>
</dbReference>
<feature type="transmembrane region" description="Helical" evidence="1">
    <location>
        <begin position="245"/>
        <end position="265"/>
    </location>
</feature>
<dbReference type="NCBIfam" id="TIGR03804">
    <property type="entry name" value="para_beta_helix"/>
    <property type="match status" value="5"/>
</dbReference>
<accession>X1GIQ3</accession>
<dbReference type="Pfam" id="PF05048">
    <property type="entry name" value="NosD"/>
    <property type="match status" value="1"/>
</dbReference>
<dbReference type="InterPro" id="IPR007742">
    <property type="entry name" value="NosD_dom"/>
</dbReference>
<sequence>EGGIDILRSSYATVENNTCEENEIVGLSIRNTHPKKASKNRCINNKYGLECIFVYGIISDNYCSNNEMGGISIHASSYSEVINNTCKENGYGIYNIESFHLKILNNTCEKNDYGIFFTAGSWYNTISNNTVVNNNLDGIYLERSKDCLITYNILEENKGHGVYLEGRTNLTLVAYNSFINNNPGGSSQGYDAGFDNIWYDKKTKKGNYWSDWTGNGSYTIDGRAEVEDRYPLDENLERTNIVSPYWAFMSLIILPVIVIPVLLLYKKRKI</sequence>
<keyword evidence="1" id="KW-0812">Transmembrane</keyword>
<evidence type="ECO:0000313" key="3">
    <source>
        <dbReference type="EMBL" id="GAH41464.1"/>
    </source>
</evidence>